<evidence type="ECO:0000256" key="6">
    <source>
        <dbReference type="ARBA" id="ARBA00023136"/>
    </source>
</evidence>
<comment type="similarity">
    <text evidence="2">Belongs to the peptidase S54 family.</text>
</comment>
<name>A0A0Z8HK84_STRSU</name>
<accession>A0A0Z8HK84</accession>
<dbReference type="PANTHER" id="PTHR43731:SF14">
    <property type="entry name" value="PRESENILIN-ASSOCIATED RHOMBOID-LIKE PROTEIN, MITOCHONDRIAL"/>
    <property type="match status" value="1"/>
</dbReference>
<organism evidence="9 10">
    <name type="scientific">Streptococcus suis</name>
    <dbReference type="NCBI Taxonomy" id="1307"/>
    <lineage>
        <taxon>Bacteria</taxon>
        <taxon>Bacillati</taxon>
        <taxon>Bacillota</taxon>
        <taxon>Bacilli</taxon>
        <taxon>Lactobacillales</taxon>
        <taxon>Streptococcaceae</taxon>
        <taxon>Streptococcus</taxon>
    </lineage>
</organism>
<evidence type="ECO:0000259" key="8">
    <source>
        <dbReference type="Pfam" id="PF01694"/>
    </source>
</evidence>
<keyword evidence="6 7" id="KW-0472">Membrane</keyword>
<reference evidence="9 10" key="1">
    <citation type="submission" date="2016-02" db="EMBL/GenBank/DDBJ databases">
        <authorList>
            <consortium name="Pathogen Informatics"/>
        </authorList>
    </citation>
    <scope>NUCLEOTIDE SEQUENCE [LARGE SCALE GENOMIC DNA]</scope>
    <source>
        <strain evidence="9 10">LSS52</strain>
    </source>
</reference>
<evidence type="ECO:0000256" key="3">
    <source>
        <dbReference type="ARBA" id="ARBA00022692"/>
    </source>
</evidence>
<dbReference type="SUPFAM" id="SSF144091">
    <property type="entry name" value="Rhomboid-like"/>
    <property type="match status" value="1"/>
</dbReference>
<feature type="transmembrane region" description="Helical" evidence="7">
    <location>
        <begin position="204"/>
        <end position="225"/>
    </location>
</feature>
<sequence>MKNFFDKRYPVTNGLLAVTAFVFLLIQVFRFGQTTAAYTIYEFGGMYGQVVRYNPIQLWRLISPIFVHIGWEHFLFNSITLLGLGYQLEGLFGSRRFFLLYLLSGIMGNLFVLFFTPDVVGAGASTSLFGLFAAMALLRKFSRSPYLQVLGQRYMVLLGLNLVLGLFNPTISMAGHIGGAVGGCLVVMFLPPQREKQVFTSKQTVLALAVYLLLLLALLGLGFIVS</sequence>
<feature type="transmembrane region" description="Helical" evidence="7">
    <location>
        <begin position="61"/>
        <end position="86"/>
    </location>
</feature>
<dbReference type="PANTHER" id="PTHR43731">
    <property type="entry name" value="RHOMBOID PROTEASE"/>
    <property type="match status" value="1"/>
</dbReference>
<evidence type="ECO:0000256" key="5">
    <source>
        <dbReference type="ARBA" id="ARBA00022989"/>
    </source>
</evidence>
<proteinExistence type="inferred from homology"/>
<evidence type="ECO:0000256" key="2">
    <source>
        <dbReference type="ARBA" id="ARBA00009045"/>
    </source>
</evidence>
<evidence type="ECO:0000313" key="10">
    <source>
        <dbReference type="Proteomes" id="UP000072794"/>
    </source>
</evidence>
<protein>
    <submittedName>
        <fullName evidence="9">Rhomboid family membrane protein</fullName>
        <ecNumber evidence="9">3.4.21.105</ecNumber>
    </submittedName>
</protein>
<dbReference type="InterPro" id="IPR035952">
    <property type="entry name" value="Rhomboid-like_sf"/>
</dbReference>
<dbReference type="Pfam" id="PF01694">
    <property type="entry name" value="Rhomboid"/>
    <property type="match status" value="1"/>
</dbReference>
<dbReference type="EMBL" id="FIHA01000088">
    <property type="protein sequence ID" value="CYV18691.1"/>
    <property type="molecule type" value="Genomic_DNA"/>
</dbReference>
<keyword evidence="4 9" id="KW-0378">Hydrolase</keyword>
<evidence type="ECO:0000256" key="7">
    <source>
        <dbReference type="SAM" id="Phobius"/>
    </source>
</evidence>
<gene>
    <name evidence="9" type="primary">gluP</name>
    <name evidence="9" type="ORF">ERS132414_02383</name>
</gene>
<evidence type="ECO:0000256" key="4">
    <source>
        <dbReference type="ARBA" id="ARBA00022801"/>
    </source>
</evidence>
<evidence type="ECO:0000256" key="1">
    <source>
        <dbReference type="ARBA" id="ARBA00004141"/>
    </source>
</evidence>
<dbReference type="InterPro" id="IPR050925">
    <property type="entry name" value="Rhomboid_protease_S54"/>
</dbReference>
<feature type="domain" description="Peptidase S54 rhomboid" evidence="8">
    <location>
        <begin position="57"/>
        <end position="190"/>
    </location>
</feature>
<dbReference type="Gene3D" id="1.20.1540.10">
    <property type="entry name" value="Rhomboid-like"/>
    <property type="match status" value="1"/>
</dbReference>
<dbReference type="GO" id="GO:0004252">
    <property type="term" value="F:serine-type endopeptidase activity"/>
    <property type="evidence" value="ECO:0007669"/>
    <property type="project" value="InterPro"/>
</dbReference>
<dbReference type="RefSeq" id="WP_044776896.1">
    <property type="nucleotide sequence ID" value="NZ_CEDY01000070.1"/>
</dbReference>
<comment type="subcellular location">
    <subcellularLocation>
        <location evidence="1">Membrane</location>
        <topology evidence="1">Multi-pass membrane protein</topology>
    </subcellularLocation>
</comment>
<keyword evidence="5 7" id="KW-1133">Transmembrane helix</keyword>
<dbReference type="Proteomes" id="UP000072794">
    <property type="component" value="Unassembled WGS sequence"/>
</dbReference>
<dbReference type="AlphaFoldDB" id="A0A0Z8HK84"/>
<dbReference type="EC" id="3.4.21.105" evidence="9"/>
<feature type="transmembrane region" description="Helical" evidence="7">
    <location>
        <begin position="121"/>
        <end position="138"/>
    </location>
</feature>
<evidence type="ECO:0000313" key="9">
    <source>
        <dbReference type="EMBL" id="CYV18691.1"/>
    </source>
</evidence>
<feature type="transmembrane region" description="Helical" evidence="7">
    <location>
        <begin position="98"/>
        <end position="115"/>
    </location>
</feature>
<dbReference type="InterPro" id="IPR022764">
    <property type="entry name" value="Peptidase_S54_rhomboid_dom"/>
</dbReference>
<dbReference type="GO" id="GO:0016020">
    <property type="term" value="C:membrane"/>
    <property type="evidence" value="ECO:0007669"/>
    <property type="project" value="UniProtKB-SubCell"/>
</dbReference>
<keyword evidence="3 7" id="KW-0812">Transmembrane</keyword>